<keyword evidence="3" id="KW-1185">Reference proteome</keyword>
<dbReference type="SUPFAM" id="SSF51197">
    <property type="entry name" value="Clavaminate synthase-like"/>
    <property type="match status" value="1"/>
</dbReference>
<organism evidence="2 3">
    <name type="scientific">Calycina marina</name>
    <dbReference type="NCBI Taxonomy" id="1763456"/>
    <lineage>
        <taxon>Eukaryota</taxon>
        <taxon>Fungi</taxon>
        <taxon>Dikarya</taxon>
        <taxon>Ascomycota</taxon>
        <taxon>Pezizomycotina</taxon>
        <taxon>Leotiomycetes</taxon>
        <taxon>Helotiales</taxon>
        <taxon>Pezizellaceae</taxon>
        <taxon>Calycina</taxon>
    </lineage>
</organism>
<evidence type="ECO:0000313" key="2">
    <source>
        <dbReference type="EMBL" id="KAG9248825.1"/>
    </source>
</evidence>
<gene>
    <name evidence="2" type="ORF">BJ878DRAFT_531590</name>
</gene>
<reference evidence="2" key="1">
    <citation type="journal article" date="2021" name="IMA Fungus">
        <title>Genomic characterization of three marine fungi, including Emericellopsis atlantica sp. nov. with signatures of a generalist lifestyle and marine biomass degradation.</title>
        <authorList>
            <person name="Hagestad O.C."/>
            <person name="Hou L."/>
            <person name="Andersen J.H."/>
            <person name="Hansen E.H."/>
            <person name="Altermark B."/>
            <person name="Li C."/>
            <person name="Kuhnert E."/>
            <person name="Cox R.J."/>
            <person name="Crous P.W."/>
            <person name="Spatafora J.W."/>
            <person name="Lail K."/>
            <person name="Amirebrahimi M."/>
            <person name="Lipzen A."/>
            <person name="Pangilinan J."/>
            <person name="Andreopoulos W."/>
            <person name="Hayes R.D."/>
            <person name="Ng V."/>
            <person name="Grigoriev I.V."/>
            <person name="Jackson S.A."/>
            <person name="Sutton T.D.S."/>
            <person name="Dobson A.D.W."/>
            <person name="Rama T."/>
        </authorList>
    </citation>
    <scope>NUCLEOTIDE SEQUENCE</scope>
    <source>
        <strain evidence="2">TRa3180A</strain>
    </source>
</reference>
<evidence type="ECO:0008006" key="4">
    <source>
        <dbReference type="Google" id="ProtNLM"/>
    </source>
</evidence>
<dbReference type="OrthoDB" id="272271at2759"/>
<evidence type="ECO:0000313" key="3">
    <source>
        <dbReference type="Proteomes" id="UP000887226"/>
    </source>
</evidence>
<comment type="caution">
    <text evidence="2">The sequence shown here is derived from an EMBL/GenBank/DDBJ whole genome shotgun (WGS) entry which is preliminary data.</text>
</comment>
<dbReference type="GO" id="GO:0016491">
    <property type="term" value="F:oxidoreductase activity"/>
    <property type="evidence" value="ECO:0007669"/>
    <property type="project" value="UniProtKB-KW"/>
</dbReference>
<dbReference type="Gene3D" id="3.60.130.10">
    <property type="entry name" value="Clavaminate synthase-like"/>
    <property type="match status" value="1"/>
</dbReference>
<keyword evidence="1" id="KW-0560">Oxidoreductase</keyword>
<accession>A0A9P7ZC63</accession>
<sequence length="295" mass="33277">MTPSLTESTSMLLVFAFSEEEVAELSHAADKFISDGTPLTGISQTNLSLLKLSKPLASIRSGILNGNGFILFKGFPTEKWGNQNQNGHNHALGHVKDVGDDAAQIDKVRIYRTSASLDFPFSYSRFIRTNKTRQFFHADDSDIVLQGEVSESEEPYIKTSDFYLKTCPDPRVYSKWDPYYIKSLDRFMSTGIIPPLSLEKFEAAKVLECTYHPLSLRVVLEIGDIQFLSNEHVLHTLTAYRDHAPPESRRYLVRLWLVTPKSEGGWKLPFHDLGEERRGKIRVNTSPPVTPLDAG</sequence>
<dbReference type="EMBL" id="MU253742">
    <property type="protein sequence ID" value="KAG9248825.1"/>
    <property type="molecule type" value="Genomic_DNA"/>
</dbReference>
<evidence type="ECO:0000256" key="1">
    <source>
        <dbReference type="ARBA" id="ARBA00023002"/>
    </source>
</evidence>
<dbReference type="Proteomes" id="UP000887226">
    <property type="component" value="Unassembled WGS sequence"/>
</dbReference>
<name>A0A9P7ZC63_9HELO</name>
<dbReference type="AlphaFoldDB" id="A0A9P7ZC63"/>
<dbReference type="InterPro" id="IPR042098">
    <property type="entry name" value="TauD-like_sf"/>
</dbReference>
<protein>
    <recommendedName>
        <fullName evidence="4">TauD/TfdA-like domain-containing protein</fullName>
    </recommendedName>
</protein>
<proteinExistence type="predicted"/>